<evidence type="ECO:0000313" key="8">
    <source>
        <dbReference type="Proteomes" id="UP001479520"/>
    </source>
</evidence>
<dbReference type="InterPro" id="IPR000700">
    <property type="entry name" value="PAS-assoc_C"/>
</dbReference>
<dbReference type="InterPro" id="IPR000160">
    <property type="entry name" value="GGDEF_dom"/>
</dbReference>
<dbReference type="Gene3D" id="3.20.20.450">
    <property type="entry name" value="EAL domain"/>
    <property type="match status" value="1"/>
</dbReference>
<name>A0ABZ2XBM3_9RHOO</name>
<dbReference type="SMART" id="SM00052">
    <property type="entry name" value="EAL"/>
    <property type="match status" value="1"/>
</dbReference>
<sequence length="692" mass="76781">MSIQSNSSLLSQARVLVVGSDPGVCSDLIRILTPQIAELIQATDGETGLERWSKFSPDVVIATQVLPDFDPFGMSEKIRALDPDALIMIVSAAASNDFLHRVIELGIDAHLLLPLDCSQLLDMLARCLRDRQRVLDLKMASMVFEVVNEGILITDDQARILAVNPAFSLLTGYRPDEVVGQRTSLLSSGLHPPEFYRTMWETLLTHGRWSGEITNRRKDGVLYDQWLSIAAVDGEIGVPQRFVGLVSDITERKREEERMRRLAHFDSLTGLPNRVLFLDRLQRSIARARRYRHKLAVLYLDLDHFKLINDNWGHAAGDEVLRVSSSRMLQALRMSDTVSRRGGDEFVLILEQGDAPERMDIICQKLLDEISKEIPYGNTTLKIDASIGVAIYPDDAEDTDELLVAADLALYEAKAAGKGCFRFFHPWETLRSHGRRDMERALREGLTDWRYTLRYLPEVSLKTGRAEYVEALLRFQHPEFGLLDAGRFLEIAEEIGIMPELGRKALAQAAGELNNMNGDLGLVIDLSAKQLSAPDAVGHLLATLAAAGVPTRRITFECSEAALTGNERAVKTLLGLADSGCKFSLDDFGAGYCSFSLLSQLPMSSIKIDRSFTCEITVNPQMRELVAALVAFAQRLGVRAVAEGVETPEQLEMLRQIGCDAVQGYVFGRPLSFDEWRVCALAIDGDFGIVSG</sequence>
<evidence type="ECO:0000259" key="2">
    <source>
        <dbReference type="PROSITE" id="PS50110"/>
    </source>
</evidence>
<dbReference type="SMART" id="SM00091">
    <property type="entry name" value="PAS"/>
    <property type="match status" value="1"/>
</dbReference>
<feature type="domain" description="PAS" evidence="3">
    <location>
        <begin position="136"/>
        <end position="192"/>
    </location>
</feature>
<reference evidence="7 8" key="1">
    <citation type="submission" date="2024-04" db="EMBL/GenBank/DDBJ databases">
        <title>Dissimilatory iodate-reducing microorganisms contribute to the enrichment of iodine in groundwater.</title>
        <authorList>
            <person name="Jiang Z."/>
        </authorList>
    </citation>
    <scope>NUCLEOTIDE SEQUENCE [LARGE SCALE GENOMIC DNA]</scope>
    <source>
        <strain evidence="7 8">NCP973</strain>
    </source>
</reference>
<evidence type="ECO:0000259" key="6">
    <source>
        <dbReference type="PROSITE" id="PS50887"/>
    </source>
</evidence>
<dbReference type="PROSITE" id="PS50110">
    <property type="entry name" value="RESPONSE_REGULATORY"/>
    <property type="match status" value="1"/>
</dbReference>
<dbReference type="PROSITE" id="PS50883">
    <property type="entry name" value="EAL"/>
    <property type="match status" value="1"/>
</dbReference>
<dbReference type="InterPro" id="IPR001610">
    <property type="entry name" value="PAC"/>
</dbReference>
<dbReference type="Gene3D" id="3.30.450.20">
    <property type="entry name" value="PAS domain"/>
    <property type="match status" value="1"/>
</dbReference>
<evidence type="ECO:0000256" key="1">
    <source>
        <dbReference type="PROSITE-ProRule" id="PRU00169"/>
    </source>
</evidence>
<dbReference type="InterPro" id="IPR029787">
    <property type="entry name" value="Nucleotide_cyclase"/>
</dbReference>
<dbReference type="Proteomes" id="UP001479520">
    <property type="component" value="Chromosome"/>
</dbReference>
<dbReference type="PROSITE" id="PS50113">
    <property type="entry name" value="PAC"/>
    <property type="match status" value="1"/>
</dbReference>
<comment type="caution">
    <text evidence="1">Lacks conserved residue(s) required for the propagation of feature annotation.</text>
</comment>
<dbReference type="CDD" id="cd01948">
    <property type="entry name" value="EAL"/>
    <property type="match status" value="1"/>
</dbReference>
<organism evidence="7 8">
    <name type="scientific">Azonexus hydrophilus</name>
    <dbReference type="NCBI Taxonomy" id="418702"/>
    <lineage>
        <taxon>Bacteria</taxon>
        <taxon>Pseudomonadati</taxon>
        <taxon>Pseudomonadota</taxon>
        <taxon>Betaproteobacteria</taxon>
        <taxon>Rhodocyclales</taxon>
        <taxon>Azonexaceae</taxon>
        <taxon>Azonexus</taxon>
    </lineage>
</organism>
<dbReference type="InterPro" id="IPR001789">
    <property type="entry name" value="Sig_transdc_resp-reg_receiver"/>
</dbReference>
<dbReference type="PROSITE" id="PS50112">
    <property type="entry name" value="PAS"/>
    <property type="match status" value="1"/>
</dbReference>
<evidence type="ECO:0000259" key="4">
    <source>
        <dbReference type="PROSITE" id="PS50113"/>
    </source>
</evidence>
<dbReference type="Gene3D" id="3.30.70.270">
    <property type="match status" value="1"/>
</dbReference>
<dbReference type="Pfam" id="PF00990">
    <property type="entry name" value="GGDEF"/>
    <property type="match status" value="1"/>
</dbReference>
<dbReference type="SUPFAM" id="SSF55073">
    <property type="entry name" value="Nucleotide cyclase"/>
    <property type="match status" value="1"/>
</dbReference>
<dbReference type="CDD" id="cd00130">
    <property type="entry name" value="PAS"/>
    <property type="match status" value="1"/>
</dbReference>
<dbReference type="NCBIfam" id="TIGR00254">
    <property type="entry name" value="GGDEF"/>
    <property type="match status" value="1"/>
</dbReference>
<feature type="domain" description="GGDEF" evidence="6">
    <location>
        <begin position="293"/>
        <end position="426"/>
    </location>
</feature>
<dbReference type="SMART" id="SM00448">
    <property type="entry name" value="REC"/>
    <property type="match status" value="1"/>
</dbReference>
<dbReference type="InterPro" id="IPR035965">
    <property type="entry name" value="PAS-like_dom_sf"/>
</dbReference>
<dbReference type="PANTHER" id="PTHR44757:SF2">
    <property type="entry name" value="BIOFILM ARCHITECTURE MAINTENANCE PROTEIN MBAA"/>
    <property type="match status" value="1"/>
</dbReference>
<dbReference type="InterPro" id="IPR043128">
    <property type="entry name" value="Rev_trsase/Diguanyl_cyclase"/>
</dbReference>
<feature type="domain" description="Response regulatory" evidence="2">
    <location>
        <begin position="14"/>
        <end position="128"/>
    </location>
</feature>
<feature type="domain" description="PAC" evidence="4">
    <location>
        <begin position="209"/>
        <end position="261"/>
    </location>
</feature>
<dbReference type="Pfam" id="PF00563">
    <property type="entry name" value="EAL"/>
    <property type="match status" value="1"/>
</dbReference>
<dbReference type="RefSeq" id="WP_051295487.1">
    <property type="nucleotide sequence ID" value="NZ_CALFBA010000142.1"/>
</dbReference>
<dbReference type="InterPro" id="IPR011006">
    <property type="entry name" value="CheY-like_superfamily"/>
</dbReference>
<dbReference type="Pfam" id="PF00072">
    <property type="entry name" value="Response_reg"/>
    <property type="match status" value="1"/>
</dbReference>
<dbReference type="CDD" id="cd01949">
    <property type="entry name" value="GGDEF"/>
    <property type="match status" value="1"/>
</dbReference>
<evidence type="ECO:0000313" key="7">
    <source>
        <dbReference type="EMBL" id="WZJ20035.1"/>
    </source>
</evidence>
<dbReference type="InterPro" id="IPR000014">
    <property type="entry name" value="PAS"/>
</dbReference>
<dbReference type="Pfam" id="PF13426">
    <property type="entry name" value="PAS_9"/>
    <property type="match status" value="1"/>
</dbReference>
<feature type="domain" description="EAL" evidence="5">
    <location>
        <begin position="435"/>
        <end position="684"/>
    </location>
</feature>
<dbReference type="SUPFAM" id="SSF52172">
    <property type="entry name" value="CheY-like"/>
    <property type="match status" value="1"/>
</dbReference>
<evidence type="ECO:0000259" key="5">
    <source>
        <dbReference type="PROSITE" id="PS50883"/>
    </source>
</evidence>
<dbReference type="InterPro" id="IPR052155">
    <property type="entry name" value="Biofilm_reg_signaling"/>
</dbReference>
<keyword evidence="8" id="KW-1185">Reference proteome</keyword>
<dbReference type="Gene3D" id="3.40.50.2300">
    <property type="match status" value="1"/>
</dbReference>
<accession>A0ABZ2XBM3</accession>
<dbReference type="PANTHER" id="PTHR44757">
    <property type="entry name" value="DIGUANYLATE CYCLASE DGCP"/>
    <property type="match status" value="1"/>
</dbReference>
<dbReference type="CDD" id="cd00156">
    <property type="entry name" value="REC"/>
    <property type="match status" value="1"/>
</dbReference>
<dbReference type="SUPFAM" id="SSF55785">
    <property type="entry name" value="PYP-like sensor domain (PAS domain)"/>
    <property type="match status" value="1"/>
</dbReference>
<dbReference type="InterPro" id="IPR035919">
    <property type="entry name" value="EAL_sf"/>
</dbReference>
<dbReference type="SMART" id="SM00086">
    <property type="entry name" value="PAC"/>
    <property type="match status" value="1"/>
</dbReference>
<dbReference type="SUPFAM" id="SSF141868">
    <property type="entry name" value="EAL domain-like"/>
    <property type="match status" value="1"/>
</dbReference>
<dbReference type="InterPro" id="IPR001633">
    <property type="entry name" value="EAL_dom"/>
</dbReference>
<dbReference type="PROSITE" id="PS50887">
    <property type="entry name" value="GGDEF"/>
    <property type="match status" value="1"/>
</dbReference>
<proteinExistence type="predicted"/>
<protein>
    <submittedName>
        <fullName evidence="7">EAL domain-containing protein</fullName>
    </submittedName>
</protein>
<dbReference type="NCBIfam" id="TIGR00229">
    <property type="entry name" value="sensory_box"/>
    <property type="match status" value="1"/>
</dbReference>
<gene>
    <name evidence="7" type="ORF">AADV58_08660</name>
</gene>
<dbReference type="SMART" id="SM00267">
    <property type="entry name" value="GGDEF"/>
    <property type="match status" value="1"/>
</dbReference>
<evidence type="ECO:0000259" key="3">
    <source>
        <dbReference type="PROSITE" id="PS50112"/>
    </source>
</evidence>
<dbReference type="EMBL" id="CP151406">
    <property type="protein sequence ID" value="WZJ20035.1"/>
    <property type="molecule type" value="Genomic_DNA"/>
</dbReference>